<dbReference type="PANTHER" id="PTHR35335">
    <property type="entry name" value="UPF0716 PROTEIN FXSA"/>
    <property type="match status" value="1"/>
</dbReference>
<feature type="compositionally biased region" description="Basic and acidic residues" evidence="1">
    <location>
        <begin position="145"/>
        <end position="156"/>
    </location>
</feature>
<dbReference type="GO" id="GO:0016020">
    <property type="term" value="C:membrane"/>
    <property type="evidence" value="ECO:0007669"/>
    <property type="project" value="InterPro"/>
</dbReference>
<proteinExistence type="predicted"/>
<reference evidence="3 4" key="1">
    <citation type="journal article" date="2018" name="Nat. Biotechnol.">
        <title>A standardized bacterial taxonomy based on genome phylogeny substantially revises the tree of life.</title>
        <authorList>
            <person name="Parks D.H."/>
            <person name="Chuvochina M."/>
            <person name="Waite D.W."/>
            <person name="Rinke C."/>
            <person name="Skarshewski A."/>
            <person name="Chaumeil P.A."/>
            <person name="Hugenholtz P."/>
        </authorList>
    </citation>
    <scope>NUCLEOTIDE SEQUENCE [LARGE SCALE GENOMIC DNA]</scope>
    <source>
        <strain evidence="3">UBA11247</strain>
    </source>
</reference>
<dbReference type="EMBL" id="DQID01000280">
    <property type="protein sequence ID" value="HCT15264.1"/>
    <property type="molecule type" value="Genomic_DNA"/>
</dbReference>
<dbReference type="NCBIfam" id="NF008528">
    <property type="entry name" value="PRK11463.1-2"/>
    <property type="match status" value="1"/>
</dbReference>
<comment type="caution">
    <text evidence="3">The sequence shown here is derived from an EMBL/GenBank/DDBJ whole genome shotgun (WGS) entry which is preliminary data.</text>
</comment>
<keyword evidence="2" id="KW-0812">Transmembrane</keyword>
<keyword evidence="2" id="KW-0472">Membrane</keyword>
<gene>
    <name evidence="3" type="ORF">DIW82_10910</name>
</gene>
<dbReference type="Pfam" id="PF04186">
    <property type="entry name" value="FxsA"/>
    <property type="match status" value="1"/>
</dbReference>
<protein>
    <recommendedName>
        <fullName evidence="5">FxsA family protein</fullName>
    </recommendedName>
</protein>
<accession>A0A3D4T144</accession>
<evidence type="ECO:0000313" key="3">
    <source>
        <dbReference type="EMBL" id="HCT15264.1"/>
    </source>
</evidence>
<feature type="transmembrane region" description="Helical" evidence="2">
    <location>
        <begin position="7"/>
        <end position="35"/>
    </location>
</feature>
<feature type="transmembrane region" description="Helical" evidence="2">
    <location>
        <begin position="72"/>
        <end position="98"/>
    </location>
</feature>
<keyword evidence="2" id="KW-1133">Transmembrane helix</keyword>
<sequence>MLFSLPLIYLVVEIAVFIVLGQWIGFGWAVLIALVTPLVRMPIARRALAAVRRRSPGQRSSSTRTDAFVADIAVTMIAAGLLVVPGIASFVVGLVLLIPPVRTLVGHRVGKSLGLQVVSLGSRFPGGGASGSGTPGDPTGGWGDVIDHRGDEFGDK</sequence>
<feature type="region of interest" description="Disordered" evidence="1">
    <location>
        <begin position="126"/>
        <end position="156"/>
    </location>
</feature>
<name>A0A3D4T144_9CORY</name>
<dbReference type="AlphaFoldDB" id="A0A3D4T144"/>
<dbReference type="RefSeq" id="WP_273052541.1">
    <property type="nucleotide sequence ID" value="NZ_DAITTW010000125.1"/>
</dbReference>
<dbReference type="InterPro" id="IPR007313">
    <property type="entry name" value="FxsA"/>
</dbReference>
<dbReference type="STRING" id="863239.GCA_000213935_02730"/>
<evidence type="ECO:0000256" key="2">
    <source>
        <dbReference type="SAM" id="Phobius"/>
    </source>
</evidence>
<evidence type="ECO:0000313" key="4">
    <source>
        <dbReference type="Proteomes" id="UP000261739"/>
    </source>
</evidence>
<feature type="compositionally biased region" description="Gly residues" evidence="1">
    <location>
        <begin position="126"/>
        <end position="143"/>
    </location>
</feature>
<organism evidence="3 4">
    <name type="scientific">Corynebacterium nuruki</name>
    <dbReference type="NCBI Taxonomy" id="1032851"/>
    <lineage>
        <taxon>Bacteria</taxon>
        <taxon>Bacillati</taxon>
        <taxon>Actinomycetota</taxon>
        <taxon>Actinomycetes</taxon>
        <taxon>Mycobacteriales</taxon>
        <taxon>Corynebacteriaceae</taxon>
        <taxon>Corynebacterium</taxon>
    </lineage>
</organism>
<evidence type="ECO:0008006" key="5">
    <source>
        <dbReference type="Google" id="ProtNLM"/>
    </source>
</evidence>
<dbReference type="PANTHER" id="PTHR35335:SF1">
    <property type="entry name" value="UPF0716 PROTEIN FXSA"/>
    <property type="match status" value="1"/>
</dbReference>
<evidence type="ECO:0000256" key="1">
    <source>
        <dbReference type="SAM" id="MobiDB-lite"/>
    </source>
</evidence>
<dbReference type="Proteomes" id="UP000261739">
    <property type="component" value="Unassembled WGS sequence"/>
</dbReference>